<dbReference type="RefSeq" id="WP_248592880.1">
    <property type="nucleotide sequence ID" value="NZ_BAABEB010000012.1"/>
</dbReference>
<reference evidence="2 3" key="1">
    <citation type="submission" date="2020-04" db="EMBL/GenBank/DDBJ databases">
        <title>Thermobifida alba genome sequencing and assembly.</title>
        <authorList>
            <person name="Luzics S."/>
            <person name="Horvath B."/>
            <person name="Nagy I."/>
            <person name="Toth A."/>
            <person name="Nagy I."/>
            <person name="Kukolya J."/>
        </authorList>
    </citation>
    <scope>NUCLEOTIDE SEQUENCE [LARGE SCALE GENOMIC DNA]</scope>
    <source>
        <strain evidence="2 3">DSM 43795</strain>
    </source>
</reference>
<protein>
    <submittedName>
        <fullName evidence="2">NAD(P)/FAD-dependent oxidoreductase</fullName>
    </submittedName>
</protein>
<dbReference type="PANTHER" id="PTHR43539">
    <property type="entry name" value="FLAVIN-BINDING MONOOXYGENASE-LIKE PROTEIN (AFU_ORTHOLOGUE AFUA_4G09220)"/>
    <property type="match status" value="1"/>
</dbReference>
<organism evidence="2 3">
    <name type="scientific">Thermobifida alba</name>
    <name type="common">Thermomonospora alba</name>
    <dbReference type="NCBI Taxonomy" id="53522"/>
    <lineage>
        <taxon>Bacteria</taxon>
        <taxon>Bacillati</taxon>
        <taxon>Actinomycetota</taxon>
        <taxon>Actinomycetes</taxon>
        <taxon>Streptosporangiales</taxon>
        <taxon>Nocardiopsidaceae</taxon>
        <taxon>Thermobifida</taxon>
    </lineage>
</organism>
<dbReference type="InterPro" id="IPR000960">
    <property type="entry name" value="Flavin_mOase"/>
</dbReference>
<evidence type="ECO:0000313" key="3">
    <source>
        <dbReference type="Proteomes" id="UP000832041"/>
    </source>
</evidence>
<accession>A0ABY4KZU4</accession>
<dbReference type="Proteomes" id="UP000832041">
    <property type="component" value="Chromosome"/>
</dbReference>
<dbReference type="SUPFAM" id="SSF51905">
    <property type="entry name" value="FAD/NAD(P)-binding domain"/>
    <property type="match status" value="2"/>
</dbReference>
<dbReference type="EMBL" id="CP051627">
    <property type="protein sequence ID" value="UPT20604.1"/>
    <property type="molecule type" value="Genomic_DNA"/>
</dbReference>
<name>A0ABY4KZU4_THEAE</name>
<proteinExistence type="predicted"/>
<dbReference type="InterPro" id="IPR036188">
    <property type="entry name" value="FAD/NAD-bd_sf"/>
</dbReference>
<keyword evidence="3" id="KW-1185">Reference proteome</keyword>
<dbReference type="PRINTS" id="PR00370">
    <property type="entry name" value="FMOXYGENASE"/>
</dbReference>
<keyword evidence="1" id="KW-0560">Oxidoreductase</keyword>
<dbReference type="Gene3D" id="3.50.50.60">
    <property type="entry name" value="FAD/NAD(P)-binding domain"/>
    <property type="match status" value="1"/>
</dbReference>
<evidence type="ECO:0000313" key="2">
    <source>
        <dbReference type="EMBL" id="UPT20604.1"/>
    </source>
</evidence>
<evidence type="ECO:0000256" key="1">
    <source>
        <dbReference type="ARBA" id="ARBA00023002"/>
    </source>
</evidence>
<dbReference type="Pfam" id="PF13738">
    <property type="entry name" value="Pyr_redox_3"/>
    <property type="match status" value="1"/>
</dbReference>
<dbReference type="PANTHER" id="PTHR43539:SF78">
    <property type="entry name" value="FLAVIN-CONTAINING MONOOXYGENASE"/>
    <property type="match status" value="1"/>
</dbReference>
<sequence>MGQTVREVDVAVIGGGQAGLASGYFLRKRGYRPEHDFVILDRSPAPGGAWQHVWRSVRLISPPHYTRLPGLPWTRPFDGPPSGPEVAAYFARYEQHFQLPVHRPVTVRRVANDGPDPTLTRATPLLITTDQETWRARAVINATGTWDRPFIPAVTGAADFRGRQLHAAHYYAPEEFTGHRVVVVGAGHSALQILAEISTVADTLWVSRRPPEFRTAPLTEADLVAVTDAVAAHAATGRPLRSVVSYTKLVETPEVAAARERGVLNARPMFDRITPHGVAWNDGTTEPVDTIVWATGFRPVLTHLAPLRLRSPLGGIALAGTRAALDPRVHLVGYGPSASMISAHRAAATAARILAAGRP</sequence>
<gene>
    <name evidence="2" type="ORF">FOF52_06190</name>
</gene>
<dbReference type="InterPro" id="IPR050982">
    <property type="entry name" value="Auxin_biosynth/cation_transpt"/>
</dbReference>